<evidence type="ECO:0000313" key="12">
    <source>
        <dbReference type="EMBL" id="CAD7240676.1"/>
    </source>
</evidence>
<dbReference type="GO" id="GO:0008017">
    <property type="term" value="F:microtubule binding"/>
    <property type="evidence" value="ECO:0007669"/>
    <property type="project" value="UniProtKB-ARBA"/>
</dbReference>
<feature type="compositionally biased region" description="Polar residues" evidence="10">
    <location>
        <begin position="722"/>
        <end position="731"/>
    </location>
</feature>
<dbReference type="InterPro" id="IPR002017">
    <property type="entry name" value="Spectrin_repeat"/>
</dbReference>
<dbReference type="GO" id="GO:0031594">
    <property type="term" value="C:neuromuscular junction"/>
    <property type="evidence" value="ECO:0007669"/>
    <property type="project" value="UniProtKB-ARBA"/>
</dbReference>
<evidence type="ECO:0000313" key="13">
    <source>
        <dbReference type="Proteomes" id="UP000677054"/>
    </source>
</evidence>
<proteinExistence type="inferred from homology"/>
<name>A0A7R8X0Y4_9CRUS</name>
<feature type="non-terminal residue" evidence="12">
    <location>
        <position position="1"/>
    </location>
</feature>
<dbReference type="PRINTS" id="PR00683">
    <property type="entry name" value="SPECTRINPH"/>
</dbReference>
<dbReference type="PROSITE" id="PS50003">
    <property type="entry name" value="PH_DOMAIN"/>
    <property type="match status" value="1"/>
</dbReference>
<dbReference type="SUPFAM" id="SSF46966">
    <property type="entry name" value="Spectrin repeat"/>
    <property type="match status" value="6"/>
</dbReference>
<dbReference type="InterPro" id="IPR001605">
    <property type="entry name" value="PH_dom-spectrin-type"/>
</dbReference>
<keyword evidence="5" id="KW-0597">Phosphoprotein</keyword>
<dbReference type="GO" id="GO:0051693">
    <property type="term" value="P:actin filament capping"/>
    <property type="evidence" value="ECO:0007669"/>
    <property type="project" value="UniProtKB-KW"/>
</dbReference>
<dbReference type="GO" id="GO:0005543">
    <property type="term" value="F:phospholipid binding"/>
    <property type="evidence" value="ECO:0007669"/>
    <property type="project" value="InterPro"/>
</dbReference>
<dbReference type="GO" id="GO:0003779">
    <property type="term" value="F:actin binding"/>
    <property type="evidence" value="ECO:0007669"/>
    <property type="project" value="UniProtKB-KW"/>
</dbReference>
<dbReference type="GO" id="GO:0016328">
    <property type="term" value="C:lateral plasma membrane"/>
    <property type="evidence" value="ECO:0007669"/>
    <property type="project" value="UniProtKB-ARBA"/>
</dbReference>
<dbReference type="AlphaFoldDB" id="A0A7R8X0Y4"/>
<evidence type="ECO:0000256" key="4">
    <source>
        <dbReference type="ARBA" id="ARBA00022490"/>
    </source>
</evidence>
<dbReference type="InterPro" id="IPR041681">
    <property type="entry name" value="PH_9"/>
</dbReference>
<feature type="compositionally biased region" description="Basic residues" evidence="10">
    <location>
        <begin position="885"/>
        <end position="896"/>
    </location>
</feature>
<dbReference type="InterPro" id="IPR018159">
    <property type="entry name" value="Spectrin/alpha-actinin"/>
</dbReference>
<dbReference type="PANTHER" id="PTHR11915">
    <property type="entry name" value="SPECTRIN/FILAMIN RELATED CYTOSKELETAL PROTEIN"/>
    <property type="match status" value="1"/>
</dbReference>
<comment type="subcellular location">
    <subcellularLocation>
        <location evidence="1">Cytoplasm</location>
        <location evidence="1">Cytoskeleton</location>
    </subcellularLocation>
</comment>
<feature type="region of interest" description="Disordered" evidence="10">
    <location>
        <begin position="654"/>
        <end position="769"/>
    </location>
</feature>
<dbReference type="EMBL" id="LR899568">
    <property type="protein sequence ID" value="CAD7240676.1"/>
    <property type="molecule type" value="Genomic_DNA"/>
</dbReference>
<dbReference type="EMBL" id="CAJPEV010000051">
    <property type="protein sequence ID" value="CAG0879659.1"/>
    <property type="molecule type" value="Genomic_DNA"/>
</dbReference>
<dbReference type="GO" id="GO:0048790">
    <property type="term" value="P:maintenance of presynaptic active zone structure"/>
    <property type="evidence" value="ECO:0007669"/>
    <property type="project" value="UniProtKB-ARBA"/>
</dbReference>
<gene>
    <name evidence="12" type="ORF">DSTB1V02_LOCUS689</name>
</gene>
<feature type="coiled-coil region" evidence="9">
    <location>
        <begin position="344"/>
        <end position="378"/>
    </location>
</feature>
<evidence type="ECO:0000259" key="11">
    <source>
        <dbReference type="PROSITE" id="PS50003"/>
    </source>
</evidence>
<keyword evidence="13" id="KW-1185">Reference proteome</keyword>
<dbReference type="SMART" id="SM00233">
    <property type="entry name" value="PH"/>
    <property type="match status" value="1"/>
</dbReference>
<feature type="compositionally biased region" description="Basic residues" evidence="10">
    <location>
        <begin position="699"/>
        <end position="721"/>
    </location>
</feature>
<keyword evidence="6" id="KW-0677">Repeat</keyword>
<comment type="similarity">
    <text evidence="2">Belongs to the spectrin family.</text>
</comment>
<feature type="coiled-coil region" evidence="9">
    <location>
        <begin position="140"/>
        <end position="167"/>
    </location>
</feature>
<dbReference type="Gene3D" id="2.30.29.30">
    <property type="entry name" value="Pleckstrin-homology domain (PH domain)/Phosphotyrosine-binding domain (PTB)"/>
    <property type="match status" value="1"/>
</dbReference>
<evidence type="ECO:0000256" key="2">
    <source>
        <dbReference type="ARBA" id="ARBA00006826"/>
    </source>
</evidence>
<dbReference type="FunFam" id="1.20.58.60:FF:000018">
    <property type="entry name" value="Spectrin beta chain"/>
    <property type="match status" value="1"/>
</dbReference>
<dbReference type="CDD" id="cd10571">
    <property type="entry name" value="PH_beta_spectrin"/>
    <property type="match status" value="1"/>
</dbReference>
<dbReference type="Pfam" id="PF00435">
    <property type="entry name" value="Spectrin"/>
    <property type="match status" value="6"/>
</dbReference>
<dbReference type="FunFam" id="1.20.58.60:FF:000019">
    <property type="entry name" value="Spectrin beta chain"/>
    <property type="match status" value="1"/>
</dbReference>
<dbReference type="CDD" id="cd00176">
    <property type="entry name" value="SPEC"/>
    <property type="match status" value="3"/>
</dbReference>
<feature type="region of interest" description="Disordered" evidence="10">
    <location>
        <begin position="864"/>
        <end position="896"/>
    </location>
</feature>
<dbReference type="Proteomes" id="UP000677054">
    <property type="component" value="Unassembled WGS sequence"/>
</dbReference>
<evidence type="ECO:0000256" key="9">
    <source>
        <dbReference type="SAM" id="Coils"/>
    </source>
</evidence>
<dbReference type="FunFam" id="1.20.58.60:FF:000011">
    <property type="entry name" value="Spectrin beta chain"/>
    <property type="match status" value="1"/>
</dbReference>
<keyword evidence="3" id="KW-0117">Actin capping</keyword>
<evidence type="ECO:0000256" key="10">
    <source>
        <dbReference type="SAM" id="MobiDB-lite"/>
    </source>
</evidence>
<dbReference type="SMART" id="SM00150">
    <property type="entry name" value="SPEC"/>
    <property type="match status" value="6"/>
</dbReference>
<feature type="compositionally biased region" description="Basic and acidic residues" evidence="10">
    <location>
        <begin position="741"/>
        <end position="768"/>
    </location>
</feature>
<dbReference type="GO" id="GO:0016199">
    <property type="term" value="P:axon midline choice point recognition"/>
    <property type="evidence" value="ECO:0007669"/>
    <property type="project" value="UniProtKB-ARBA"/>
</dbReference>
<keyword evidence="7" id="KW-0009">Actin-binding</keyword>
<evidence type="ECO:0000256" key="6">
    <source>
        <dbReference type="ARBA" id="ARBA00022737"/>
    </source>
</evidence>
<dbReference type="GO" id="GO:0042062">
    <property type="term" value="P:long-term strengthening of neuromuscular junction"/>
    <property type="evidence" value="ECO:0007669"/>
    <property type="project" value="UniProtKB-ARBA"/>
</dbReference>
<accession>A0A7R8X0Y4</accession>
<dbReference type="InterPro" id="IPR011993">
    <property type="entry name" value="PH-like_dom_sf"/>
</dbReference>
<keyword evidence="4" id="KW-0963">Cytoplasm</keyword>
<dbReference type="InterPro" id="IPR001849">
    <property type="entry name" value="PH_domain"/>
</dbReference>
<feature type="compositionally biased region" description="Basic and acidic residues" evidence="10">
    <location>
        <begin position="679"/>
        <end position="698"/>
    </location>
</feature>
<dbReference type="Gene3D" id="1.20.58.60">
    <property type="match status" value="5"/>
</dbReference>
<dbReference type="OrthoDB" id="5865767at2759"/>
<dbReference type="FunFam" id="1.20.58.60:FF:000020">
    <property type="entry name" value="Spectrin alpha chain, non-erythrocytic 1"/>
    <property type="match status" value="1"/>
</dbReference>
<reference evidence="12" key="1">
    <citation type="submission" date="2020-11" db="EMBL/GenBank/DDBJ databases">
        <authorList>
            <person name="Tran Van P."/>
        </authorList>
    </citation>
    <scope>NUCLEOTIDE SEQUENCE</scope>
</reference>
<evidence type="ECO:0000256" key="8">
    <source>
        <dbReference type="ARBA" id="ARBA00023212"/>
    </source>
</evidence>
<dbReference type="GO" id="GO:0045169">
    <property type="term" value="C:fusome"/>
    <property type="evidence" value="ECO:0007669"/>
    <property type="project" value="UniProtKB-ARBA"/>
</dbReference>
<sequence>DLQFRRDVEDEKLWIQEKMLLATSTDYGTTLFHVLMLIKKNQSLRTEVDNHEPRIHLVCDNGAKLINEGHKDSEEFSQLIEELLEAWQGLKDAMENRKKNLLISERAQQYFYDASEAESWMSEQELYMMVEDRGKDEISSQNLMKKHESLEKDVEDYAETVRQLGELARLLIAEQHPDRHGNSTLSWREDLANERRAKLEEALQLFTLHREVDDLQQWIAEREVVAGSHELGQDYDHVTMLRERFRDFARDTETIGTERVSNVNEFADQLIMNGHTDAATIAEWKDGLNEDWADLLELIDTRTQMLSASWELHKFFHDCKDVLSRIIEKQNSMSDELGRDAGAVNALQRKHQNFVQDLMTLQSQVQQVQEDSAKLQAAYAGEKAMEITNKEFEVVNAWRNLQQKCEARRMKLADTGDLFKFFMMVRTLKLWMDDIVRQMNTTEKPRDVSGVELLMNNHQSLKAEIDTREDNFSGCISLGKELLSRSHYASEEIKEKLVSLTNQRNVMLHRWEERWEHLQLILEVYQFARDAAVAEAWLIAQEPYLLSHELGHTIDEVENLIKRHEAFEKSAAAQEERFAALERLTTLELREQERQLGLTLTEEERQALYGQEGEESDTVIILPLFQLVVIVIHKTFELKALERRREEEERRRLEEIIKMAPPPKMEATPPRDVPDIGAFDERGAAAARERETEREAKDGKKKKSRARSKSPFRSFRWKKSKTPPQATQPGSASDDEANIEAARERPKGEEEEKTEGILHRKHEWESTTKKATNRSWDKVYVALHGTSLQFYKDQKSRSTAPDVYYHGEAPLDMTNGSVEVASDYTKKKHVFRVKLSNGGEYLFQAKDDEEMNDWVKAIQVVLSDGDKGPSKAQTLPASSSEKHEAKKKGFFTLKKK</sequence>
<evidence type="ECO:0000256" key="1">
    <source>
        <dbReference type="ARBA" id="ARBA00004245"/>
    </source>
</evidence>
<dbReference type="SUPFAM" id="SSF50729">
    <property type="entry name" value="PH domain-like"/>
    <property type="match status" value="1"/>
</dbReference>
<dbReference type="GO" id="GO:0005856">
    <property type="term" value="C:cytoskeleton"/>
    <property type="evidence" value="ECO:0007669"/>
    <property type="project" value="UniProtKB-SubCell"/>
</dbReference>
<organism evidence="12">
    <name type="scientific">Darwinula stevensoni</name>
    <dbReference type="NCBI Taxonomy" id="69355"/>
    <lineage>
        <taxon>Eukaryota</taxon>
        <taxon>Metazoa</taxon>
        <taxon>Ecdysozoa</taxon>
        <taxon>Arthropoda</taxon>
        <taxon>Crustacea</taxon>
        <taxon>Oligostraca</taxon>
        <taxon>Ostracoda</taxon>
        <taxon>Podocopa</taxon>
        <taxon>Podocopida</taxon>
        <taxon>Darwinulocopina</taxon>
        <taxon>Darwinuloidea</taxon>
        <taxon>Darwinulidae</taxon>
        <taxon>Darwinula</taxon>
    </lineage>
</organism>
<feature type="coiled-coil region" evidence="9">
    <location>
        <begin position="557"/>
        <end position="584"/>
    </location>
</feature>
<keyword evidence="8" id="KW-0206">Cytoskeleton</keyword>
<dbReference type="GO" id="GO:0007026">
    <property type="term" value="P:negative regulation of microtubule depolymerization"/>
    <property type="evidence" value="ECO:0007669"/>
    <property type="project" value="UniProtKB-ARBA"/>
</dbReference>
<dbReference type="FunFam" id="2.30.29.30:FF:000024">
    <property type="entry name" value="Spectrin beta chain"/>
    <property type="match status" value="1"/>
</dbReference>
<evidence type="ECO:0000256" key="3">
    <source>
        <dbReference type="ARBA" id="ARBA00022467"/>
    </source>
</evidence>
<evidence type="ECO:0000256" key="7">
    <source>
        <dbReference type="ARBA" id="ARBA00023203"/>
    </source>
</evidence>
<evidence type="ECO:0000256" key="5">
    <source>
        <dbReference type="ARBA" id="ARBA00022553"/>
    </source>
</evidence>
<feature type="domain" description="PH" evidence="11">
    <location>
        <begin position="751"/>
        <end position="863"/>
    </location>
</feature>
<keyword evidence="9" id="KW-0175">Coiled coil</keyword>
<dbReference type="GO" id="GO:0045170">
    <property type="term" value="C:spectrosome"/>
    <property type="evidence" value="ECO:0007669"/>
    <property type="project" value="UniProtKB-ARBA"/>
</dbReference>
<dbReference type="Pfam" id="PF15410">
    <property type="entry name" value="PH_9"/>
    <property type="match status" value="1"/>
</dbReference>
<protein>
    <recommendedName>
        <fullName evidence="11">PH domain-containing protein</fullName>
    </recommendedName>
</protein>